<evidence type="ECO:0000313" key="2">
    <source>
        <dbReference type="Proteomes" id="UP000263418"/>
    </source>
</evidence>
<sequence>MAVDSHFLLSTHLTDHDLTVAISALRFSQIANQNRIFCTKCAVSALNVPEVAFR</sequence>
<dbReference type="EMBL" id="CP019290">
    <property type="protein sequence ID" value="AXX60053.1"/>
    <property type="molecule type" value="Genomic_DNA"/>
</dbReference>
<protein>
    <submittedName>
        <fullName evidence="1">Uncharacterized protein</fullName>
    </submittedName>
</protein>
<dbReference type="AlphaFoldDB" id="A0AAN1UC92"/>
<dbReference type="Proteomes" id="UP000263418">
    <property type="component" value="Chromosome 1"/>
</dbReference>
<accession>A0AAN1UC92</accession>
<name>A0AAN1UC92_VIBVL</name>
<organism evidence="1 2">
    <name type="scientific">Vibrio vulnificus</name>
    <dbReference type="NCBI Taxonomy" id="672"/>
    <lineage>
        <taxon>Bacteria</taxon>
        <taxon>Pseudomonadati</taxon>
        <taxon>Pseudomonadota</taxon>
        <taxon>Gammaproteobacteria</taxon>
        <taxon>Vibrionales</taxon>
        <taxon>Vibrionaceae</taxon>
        <taxon>Vibrio</taxon>
    </lineage>
</organism>
<gene>
    <name evidence="1" type="ORF">FORC53_1714</name>
</gene>
<proteinExistence type="predicted"/>
<evidence type="ECO:0000313" key="1">
    <source>
        <dbReference type="EMBL" id="AXX60053.1"/>
    </source>
</evidence>
<reference evidence="1 2" key="1">
    <citation type="submission" date="2017-01" db="EMBL/GenBank/DDBJ databases">
        <title>Complete Genome Sequence of Vibrio vulnificus FORC_053.</title>
        <authorList>
            <consortium name="Food-borne Pathogen Omics Research Center"/>
            <person name="Chung H.Y."/>
            <person name="Na E.J."/>
            <person name="Song J.S."/>
            <person name="Kim H."/>
            <person name="Lee J.-H."/>
            <person name="Ryu S."/>
            <person name="Choi S.H."/>
        </authorList>
    </citation>
    <scope>NUCLEOTIDE SEQUENCE [LARGE SCALE GENOMIC DNA]</scope>
    <source>
        <strain evidence="1 2">FORC_053</strain>
    </source>
</reference>